<protein>
    <submittedName>
        <fullName evidence="2">Uncharacterized protein</fullName>
    </submittedName>
</protein>
<organism evidence="2">
    <name type="scientific">virus sp. ctrcb4</name>
    <dbReference type="NCBI Taxonomy" id="2825824"/>
    <lineage>
        <taxon>Viruses</taxon>
    </lineage>
</organism>
<dbReference type="EMBL" id="BK059132">
    <property type="protein sequence ID" value="DAE33091.1"/>
    <property type="molecule type" value="Genomic_DNA"/>
</dbReference>
<feature type="coiled-coil region" evidence="1">
    <location>
        <begin position="38"/>
        <end position="65"/>
    </location>
</feature>
<sequence>MDQQKNLPFSFNPISLEGIGDDYSTIIDIDRDHLDGFKTREEERLDELYDRVEKLEYRIAELENRLRNR</sequence>
<name>A0A8S5RPI5_9VIRU</name>
<evidence type="ECO:0000313" key="2">
    <source>
        <dbReference type="EMBL" id="DAE33091.1"/>
    </source>
</evidence>
<accession>A0A8S5RPI5</accession>
<keyword evidence="1" id="KW-0175">Coiled coil</keyword>
<reference evidence="2" key="1">
    <citation type="journal article" date="2021" name="Proc. Natl. Acad. Sci. U.S.A.">
        <title>A Catalog of Tens of Thousands of Viruses from Human Metagenomes Reveals Hidden Associations with Chronic Diseases.</title>
        <authorList>
            <person name="Tisza M.J."/>
            <person name="Buck C.B."/>
        </authorList>
    </citation>
    <scope>NUCLEOTIDE SEQUENCE</scope>
    <source>
        <strain evidence="2">Ctrcb4</strain>
    </source>
</reference>
<proteinExistence type="predicted"/>
<evidence type="ECO:0000256" key="1">
    <source>
        <dbReference type="SAM" id="Coils"/>
    </source>
</evidence>